<proteinExistence type="predicted"/>
<dbReference type="AlphaFoldDB" id="A0AAD1U013"/>
<evidence type="ECO:0000313" key="1">
    <source>
        <dbReference type="EMBL" id="CAI2359652.1"/>
    </source>
</evidence>
<comment type="caution">
    <text evidence="1">The sequence shown here is derived from an EMBL/GenBank/DDBJ whole genome shotgun (WGS) entry which is preliminary data.</text>
</comment>
<reference evidence="1" key="1">
    <citation type="submission" date="2023-07" db="EMBL/GenBank/DDBJ databases">
        <authorList>
            <consortium name="AG Swart"/>
            <person name="Singh M."/>
            <person name="Singh A."/>
            <person name="Seah K."/>
            <person name="Emmerich C."/>
        </authorList>
    </citation>
    <scope>NUCLEOTIDE SEQUENCE</scope>
    <source>
        <strain evidence="1">DP1</strain>
    </source>
</reference>
<evidence type="ECO:0000313" key="2">
    <source>
        <dbReference type="Proteomes" id="UP001295684"/>
    </source>
</evidence>
<protein>
    <submittedName>
        <fullName evidence="1">Uncharacterized protein</fullName>
    </submittedName>
</protein>
<accession>A0AAD1U013</accession>
<sequence length="152" mass="17677">MEKKRSKDMSKGRLEHKFYNRVVASDLDAFKTILEVQLDDPEAFHPYECTHFSNPKNGFAEEMKTMLEIFGCEKEATIRKDTIKELEAQLVLCIENIFLQSTEQARKKGDTILTLKSLLEAVNHEQCMKDRVIELIRINKSTNKIKNITKKN</sequence>
<organism evidence="1 2">
    <name type="scientific">Euplotes crassus</name>
    <dbReference type="NCBI Taxonomy" id="5936"/>
    <lineage>
        <taxon>Eukaryota</taxon>
        <taxon>Sar</taxon>
        <taxon>Alveolata</taxon>
        <taxon>Ciliophora</taxon>
        <taxon>Intramacronucleata</taxon>
        <taxon>Spirotrichea</taxon>
        <taxon>Hypotrichia</taxon>
        <taxon>Euplotida</taxon>
        <taxon>Euplotidae</taxon>
        <taxon>Moneuplotes</taxon>
    </lineage>
</organism>
<keyword evidence="2" id="KW-1185">Reference proteome</keyword>
<dbReference type="Proteomes" id="UP001295684">
    <property type="component" value="Unassembled WGS sequence"/>
</dbReference>
<dbReference type="EMBL" id="CAMPGE010000888">
    <property type="protein sequence ID" value="CAI2359652.1"/>
    <property type="molecule type" value="Genomic_DNA"/>
</dbReference>
<name>A0AAD1U013_EUPCR</name>
<gene>
    <name evidence="1" type="ORF">ECRASSUSDP1_LOCUS944</name>
</gene>